<accession>A0A1L8CQN2</accession>
<proteinExistence type="inferred from homology"/>
<dbReference type="InterPro" id="IPR045247">
    <property type="entry name" value="Oye-like"/>
</dbReference>
<evidence type="ECO:0000256" key="2">
    <source>
        <dbReference type="ARBA" id="ARBA00005979"/>
    </source>
</evidence>
<comment type="cofactor">
    <cofactor evidence="1">
        <name>FMN</name>
        <dbReference type="ChEBI" id="CHEBI:58210"/>
    </cofactor>
</comment>
<dbReference type="Gene3D" id="3.20.20.70">
    <property type="entry name" value="Aldolase class I"/>
    <property type="match status" value="1"/>
</dbReference>
<dbReference type="GO" id="GO:0010181">
    <property type="term" value="F:FMN binding"/>
    <property type="evidence" value="ECO:0007669"/>
    <property type="project" value="InterPro"/>
</dbReference>
<comment type="caution">
    <text evidence="5">The sequence shown here is derived from an EMBL/GenBank/DDBJ whole genome shotgun (WGS) entry which is preliminary data.</text>
</comment>
<evidence type="ECO:0000313" key="6">
    <source>
        <dbReference type="Proteomes" id="UP000231632"/>
    </source>
</evidence>
<dbReference type="RefSeq" id="WP_072660537.1">
    <property type="nucleotide sequence ID" value="NZ_BDFD01000024.1"/>
</dbReference>
<dbReference type="GO" id="GO:0016628">
    <property type="term" value="F:oxidoreductase activity, acting on the CH-CH group of donors, NAD or NADP as acceptor"/>
    <property type="evidence" value="ECO:0007669"/>
    <property type="project" value="UniProtKB-ARBA"/>
</dbReference>
<evidence type="ECO:0000313" key="5">
    <source>
        <dbReference type="EMBL" id="GAV21235.1"/>
    </source>
</evidence>
<dbReference type="Proteomes" id="UP000231632">
    <property type="component" value="Unassembled WGS sequence"/>
</dbReference>
<dbReference type="Pfam" id="PF00724">
    <property type="entry name" value="Oxidored_FMN"/>
    <property type="match status" value="1"/>
</dbReference>
<protein>
    <submittedName>
        <fullName evidence="5">N-ethylmaleimide reductase</fullName>
    </submittedName>
</protein>
<keyword evidence="3" id="KW-0560">Oxidoreductase</keyword>
<dbReference type="FunFam" id="3.20.20.70:FF:000059">
    <property type="entry name" value="N-ethylmaleimide reductase, FMN-linked"/>
    <property type="match status" value="1"/>
</dbReference>
<gene>
    <name evidence="5" type="ORF">MMIC_P2217</name>
</gene>
<name>A0A1L8CQN2_9PROT</name>
<dbReference type="CDD" id="cd02933">
    <property type="entry name" value="OYE_like_FMN"/>
    <property type="match status" value="1"/>
</dbReference>
<dbReference type="PANTHER" id="PTHR22893:SF91">
    <property type="entry name" value="NADPH DEHYDROGENASE 2-RELATED"/>
    <property type="match status" value="1"/>
</dbReference>
<evidence type="ECO:0000259" key="4">
    <source>
        <dbReference type="Pfam" id="PF00724"/>
    </source>
</evidence>
<sequence length="357" mass="38701">MSKNLFTNIELAGHKLSNRMVMAPMTRNRAPDNIANAMMAEHYAQRAGAGLIITEGTQVSEQAVGYPATPGIYNQQQAKGWKLATDAVHAKDGRIFAQLWHCGRISHPDFHDGELPVAPSAIAAAGDAFTFEGLKPFVEPRALETPEIPGIVEQYRHAAACADQAGFDGVEIHAANGYLIDQFIRDGSNQRTDQYGGSLENRTRLLLEIVTTVGNEIGFDKVGVRISPVNAFNDISDSDPQATFNHVAASLSGRGLAYLHVVEVDMTGQSDPDFDVSQLRASFDGRYIANGGYDRDRAEQVIASKAADMVAFGIPFLANPDLPERFRIDAPLNEADQTTFYGGNEHGYTDYPALGAD</sequence>
<dbReference type="PANTHER" id="PTHR22893">
    <property type="entry name" value="NADH OXIDOREDUCTASE-RELATED"/>
    <property type="match status" value="1"/>
</dbReference>
<dbReference type="InterPro" id="IPR013785">
    <property type="entry name" value="Aldolase_TIM"/>
</dbReference>
<feature type="domain" description="NADH:flavin oxidoreductase/NADH oxidase N-terminal" evidence="4">
    <location>
        <begin position="5"/>
        <end position="328"/>
    </location>
</feature>
<evidence type="ECO:0000256" key="3">
    <source>
        <dbReference type="ARBA" id="ARBA00023002"/>
    </source>
</evidence>
<keyword evidence="6" id="KW-1185">Reference proteome</keyword>
<organism evidence="5 6">
    <name type="scientific">Mariprofundus micogutta</name>
    <dbReference type="NCBI Taxonomy" id="1921010"/>
    <lineage>
        <taxon>Bacteria</taxon>
        <taxon>Pseudomonadati</taxon>
        <taxon>Pseudomonadota</taxon>
        <taxon>Candidatius Mariprofundia</taxon>
        <taxon>Mariprofundales</taxon>
        <taxon>Mariprofundaceae</taxon>
        <taxon>Mariprofundus</taxon>
    </lineage>
</organism>
<dbReference type="STRING" id="1921010.MMIC_P2217"/>
<comment type="similarity">
    <text evidence="2">Belongs to the NADH:flavin oxidoreductase/NADH oxidase family.</text>
</comment>
<dbReference type="GO" id="GO:0005829">
    <property type="term" value="C:cytosol"/>
    <property type="evidence" value="ECO:0007669"/>
    <property type="project" value="UniProtKB-ARBA"/>
</dbReference>
<dbReference type="AlphaFoldDB" id="A0A1L8CQN2"/>
<dbReference type="InterPro" id="IPR001155">
    <property type="entry name" value="OxRdtase_FMN_N"/>
</dbReference>
<dbReference type="OrthoDB" id="5297124at2"/>
<evidence type="ECO:0000256" key="1">
    <source>
        <dbReference type="ARBA" id="ARBA00001917"/>
    </source>
</evidence>
<dbReference type="EMBL" id="BDFD01000024">
    <property type="protein sequence ID" value="GAV21235.1"/>
    <property type="molecule type" value="Genomic_DNA"/>
</dbReference>
<reference evidence="5 6" key="1">
    <citation type="journal article" date="2017" name="Arch. Microbiol.">
        <title>Mariprofundus micogutta sp. nov., a novel iron-oxidizing zetaproteobacterium isolated from a deep-sea hydrothermal field at the Bayonnaise knoll of the Izu-Ogasawara arc, and a description of Mariprofundales ord. nov. and Zetaproteobacteria classis nov.</title>
        <authorList>
            <person name="Makita H."/>
            <person name="Tanaka E."/>
            <person name="Mitsunobu S."/>
            <person name="Miyazaki M."/>
            <person name="Nunoura T."/>
            <person name="Uematsu K."/>
            <person name="Takaki Y."/>
            <person name="Nishi S."/>
            <person name="Shimamura S."/>
            <person name="Takai K."/>
        </authorList>
    </citation>
    <scope>NUCLEOTIDE SEQUENCE [LARGE SCALE GENOMIC DNA]</scope>
    <source>
        <strain evidence="5 6">ET2</strain>
    </source>
</reference>
<dbReference type="SUPFAM" id="SSF51395">
    <property type="entry name" value="FMN-linked oxidoreductases"/>
    <property type="match status" value="1"/>
</dbReference>